<organism evidence="2 3">
    <name type="scientific">Actinomadura monticuli</name>
    <dbReference type="NCBI Taxonomy" id="3097367"/>
    <lineage>
        <taxon>Bacteria</taxon>
        <taxon>Bacillati</taxon>
        <taxon>Actinomycetota</taxon>
        <taxon>Actinomycetes</taxon>
        <taxon>Streptosporangiales</taxon>
        <taxon>Thermomonosporaceae</taxon>
        <taxon>Actinomadura</taxon>
    </lineage>
</organism>
<dbReference type="RefSeq" id="WP_371953877.1">
    <property type="nucleotide sequence ID" value="NZ_JAXCEI010000018.1"/>
</dbReference>
<name>A0ABV4QL30_9ACTN</name>
<dbReference type="InterPro" id="IPR016888">
    <property type="entry name" value="UCP028498"/>
</dbReference>
<evidence type="ECO:0000313" key="2">
    <source>
        <dbReference type="EMBL" id="MFA1543376.1"/>
    </source>
</evidence>
<gene>
    <name evidence="2" type="ORF">SM611_30990</name>
</gene>
<reference evidence="2 3" key="1">
    <citation type="submission" date="2023-11" db="EMBL/GenBank/DDBJ databases">
        <title>Actinomadura monticuli sp. nov., isolated from volcanic ash.</title>
        <authorList>
            <person name="Lee S.D."/>
            <person name="Yang H."/>
            <person name="Kim I.S."/>
        </authorList>
    </citation>
    <scope>NUCLEOTIDE SEQUENCE [LARGE SCALE GENOMIC DNA]</scope>
    <source>
        <strain evidence="2 3">DLS-62</strain>
    </source>
</reference>
<dbReference type="Pfam" id="PF10012">
    <property type="entry name" value="DUF2255"/>
    <property type="match status" value="1"/>
</dbReference>
<feature type="region of interest" description="Disordered" evidence="1">
    <location>
        <begin position="1"/>
        <end position="22"/>
    </location>
</feature>
<keyword evidence="3" id="KW-1185">Reference proteome</keyword>
<dbReference type="EMBL" id="JAXCEI010000018">
    <property type="protein sequence ID" value="MFA1543376.1"/>
    <property type="molecule type" value="Genomic_DNA"/>
</dbReference>
<proteinExistence type="predicted"/>
<dbReference type="Proteomes" id="UP001569963">
    <property type="component" value="Unassembled WGS sequence"/>
</dbReference>
<feature type="region of interest" description="Disordered" evidence="1">
    <location>
        <begin position="115"/>
        <end position="137"/>
    </location>
</feature>
<protein>
    <submittedName>
        <fullName evidence="2">DUF2255 family protein</fullName>
    </submittedName>
</protein>
<evidence type="ECO:0000313" key="3">
    <source>
        <dbReference type="Proteomes" id="UP001569963"/>
    </source>
</evidence>
<accession>A0ABV4QL30</accession>
<sequence>MWDASGRSPGMTAGMSTWSSDDLARLGGADEIQIAPEKDDGTLRRPTTIWIVRSGEEMYVRSVNGPDGHWYRTAEDTHRGQIRTDGATKDVAFVDEADPAVNQRVDDAYMAKYGSTPYAEPMTRPGPRDTTLRLVPR</sequence>
<evidence type="ECO:0000256" key="1">
    <source>
        <dbReference type="SAM" id="MobiDB-lite"/>
    </source>
</evidence>
<comment type="caution">
    <text evidence="2">The sequence shown here is derived from an EMBL/GenBank/DDBJ whole genome shotgun (WGS) entry which is preliminary data.</text>
</comment>